<dbReference type="RefSeq" id="WP_171224236.1">
    <property type="nucleotide sequence ID" value="NZ_CP053085.1"/>
</dbReference>
<dbReference type="Proteomes" id="UP000500938">
    <property type="component" value="Chromosome"/>
</dbReference>
<evidence type="ECO:0000313" key="2">
    <source>
        <dbReference type="EMBL" id="QJR34808.1"/>
    </source>
</evidence>
<proteinExistence type="predicted"/>
<keyword evidence="1" id="KW-0732">Signal</keyword>
<feature type="signal peptide" evidence="1">
    <location>
        <begin position="1"/>
        <end position="26"/>
    </location>
</feature>
<organism evidence="2 3">
    <name type="scientific">Gemmatimonas groenlandica</name>
    <dbReference type="NCBI Taxonomy" id="2732249"/>
    <lineage>
        <taxon>Bacteria</taxon>
        <taxon>Pseudomonadati</taxon>
        <taxon>Gemmatimonadota</taxon>
        <taxon>Gemmatimonadia</taxon>
        <taxon>Gemmatimonadales</taxon>
        <taxon>Gemmatimonadaceae</taxon>
        <taxon>Gemmatimonas</taxon>
    </lineage>
</organism>
<protein>
    <submittedName>
        <fullName evidence="2">Uncharacterized protein</fullName>
    </submittedName>
</protein>
<sequence>MSLPLPPRFSPLAVALLSAAVLTACSSITENTTTLTKYGAVTITGKNAPAGRASATINAVFFQGLSATAPNSALQQGDQCAYALIDSTTGAATGSLKVGESLALTFAGSSVALPFSTAFSRYEPATGAALTYAAGDAATLNVPGLAGTFPAAAITVKLAEPIIPGRLVVPASGSPLDVTWNATNDPSAAIILSVRYGATATSTVQNEQIYCALKDDGAFQVPASGLGAFLASPSALRSATLIRWRTQEARPDSTSLLHIVSTVDTIVRFP</sequence>
<feature type="chain" id="PRO_5027004901" evidence="1">
    <location>
        <begin position="27"/>
        <end position="270"/>
    </location>
</feature>
<evidence type="ECO:0000256" key="1">
    <source>
        <dbReference type="SAM" id="SignalP"/>
    </source>
</evidence>
<dbReference type="AlphaFoldDB" id="A0A6M4ILR8"/>
<reference evidence="2 3" key="1">
    <citation type="submission" date="2020-05" db="EMBL/GenBank/DDBJ databases">
        <title>Complete genome sequence of Gemmatimonas greenlandica TET16.</title>
        <authorList>
            <person name="Zeng Y."/>
        </authorList>
    </citation>
    <scope>NUCLEOTIDE SEQUENCE [LARGE SCALE GENOMIC DNA]</scope>
    <source>
        <strain evidence="2 3">TET16</strain>
    </source>
</reference>
<accession>A0A6M4ILR8</accession>
<name>A0A6M4ILR8_9BACT</name>
<keyword evidence="3" id="KW-1185">Reference proteome</keyword>
<dbReference type="EMBL" id="CP053085">
    <property type="protein sequence ID" value="QJR34808.1"/>
    <property type="molecule type" value="Genomic_DNA"/>
</dbReference>
<evidence type="ECO:0000313" key="3">
    <source>
        <dbReference type="Proteomes" id="UP000500938"/>
    </source>
</evidence>
<gene>
    <name evidence="2" type="ORF">HKW67_04395</name>
</gene>
<dbReference type="KEGG" id="ggr:HKW67_04395"/>